<evidence type="ECO:0000313" key="3">
    <source>
        <dbReference type="Proteomes" id="UP000540506"/>
    </source>
</evidence>
<dbReference type="Pfam" id="PF19054">
    <property type="entry name" value="DUF5753"/>
    <property type="match status" value="1"/>
</dbReference>
<gene>
    <name evidence="2" type="ORF">FHR34_000052</name>
</gene>
<comment type="caution">
    <text evidence="2">The sequence shown here is derived from an EMBL/GenBank/DDBJ whole genome shotgun (WGS) entry which is preliminary data.</text>
</comment>
<dbReference type="Proteomes" id="UP000540506">
    <property type="component" value="Unassembled WGS sequence"/>
</dbReference>
<protein>
    <recommendedName>
        <fullName evidence="1">DUF5753 domain-containing protein</fullName>
    </recommendedName>
</protein>
<organism evidence="2 3">
    <name type="scientific">Kitasatospora kifunensis</name>
    <name type="common">Streptomyces kifunensis</name>
    <dbReference type="NCBI Taxonomy" id="58351"/>
    <lineage>
        <taxon>Bacteria</taxon>
        <taxon>Bacillati</taxon>
        <taxon>Actinomycetota</taxon>
        <taxon>Actinomycetes</taxon>
        <taxon>Kitasatosporales</taxon>
        <taxon>Streptomycetaceae</taxon>
        <taxon>Kitasatospora</taxon>
    </lineage>
</organism>
<dbReference type="RefSeq" id="WP_312897063.1">
    <property type="nucleotide sequence ID" value="NZ_JACHJV010000001.1"/>
</dbReference>
<keyword evidence="3" id="KW-1185">Reference proteome</keyword>
<dbReference type="AlphaFoldDB" id="A0A7W7VSW1"/>
<name>A0A7W7VSW1_KITKI</name>
<sequence>MLRHRTACRDAAGFHPGLYGSFMLMGFPESNPDVVWVENLTNSVYFEGSEDVERYTEVFDHLRARALGPPETRSQINKILKEL</sequence>
<feature type="domain" description="DUF5753" evidence="1">
    <location>
        <begin position="10"/>
        <end position="77"/>
    </location>
</feature>
<accession>A0A7W7VSW1</accession>
<evidence type="ECO:0000313" key="2">
    <source>
        <dbReference type="EMBL" id="MBB4921059.1"/>
    </source>
</evidence>
<evidence type="ECO:0000259" key="1">
    <source>
        <dbReference type="Pfam" id="PF19054"/>
    </source>
</evidence>
<reference evidence="2 3" key="1">
    <citation type="submission" date="2020-08" db="EMBL/GenBank/DDBJ databases">
        <title>Sequencing the genomes of 1000 actinobacteria strains.</title>
        <authorList>
            <person name="Klenk H.-P."/>
        </authorList>
    </citation>
    <scope>NUCLEOTIDE SEQUENCE [LARGE SCALE GENOMIC DNA]</scope>
    <source>
        <strain evidence="2 3">DSM 41654</strain>
    </source>
</reference>
<dbReference type="EMBL" id="JACHJV010000001">
    <property type="protein sequence ID" value="MBB4921059.1"/>
    <property type="molecule type" value="Genomic_DNA"/>
</dbReference>
<dbReference type="InterPro" id="IPR043917">
    <property type="entry name" value="DUF5753"/>
</dbReference>
<proteinExistence type="predicted"/>